<dbReference type="PANTHER" id="PTHR21666">
    <property type="entry name" value="PEPTIDASE-RELATED"/>
    <property type="match status" value="1"/>
</dbReference>
<evidence type="ECO:0000256" key="2">
    <source>
        <dbReference type="SAM" id="MobiDB-lite"/>
    </source>
</evidence>
<dbReference type="Pfam" id="PF07501">
    <property type="entry name" value="G5"/>
    <property type="match status" value="1"/>
</dbReference>
<dbReference type="Pfam" id="PF01476">
    <property type="entry name" value="LysM"/>
    <property type="match status" value="1"/>
</dbReference>
<dbReference type="InterPro" id="IPR050570">
    <property type="entry name" value="Cell_wall_metabolism_enzyme"/>
</dbReference>
<evidence type="ECO:0000256" key="1">
    <source>
        <dbReference type="ARBA" id="ARBA00022729"/>
    </source>
</evidence>
<dbReference type="CDD" id="cd00118">
    <property type="entry name" value="LysM"/>
    <property type="match status" value="1"/>
</dbReference>
<sequence length="565" mass="63507">MSQNTKKPYDLPDWPAEAEQTQEAPRPRRKRRAPAEPEDLWGKLRFRAGKKVRWFGRRCRRVVREAQAHRFPESNRKPLQFLLMLWGLLPSAASRLREILLGRRRERNLRTSRFSVWFEKEKRLHSLMFLGGSCALAGIILFCSFFTIGTTVSYDGQVLGRLASKSEAETVRKDLESITSRTLGETYTIDDSLLQYDSGWMLRQDIEDKAVYEDQLSDEIGLVTSAYCLYVNDVRIGATPYEGALEELLDQLQKAASDEDTISCEFAEDVEIRQEYVPTSEIMNLGYIAELLYSTKTAEVTYEVKKGDTWSQIAAKNDMSSAELLALNPGYNINKLQIGEVLTLSASVPYLTMTVVKQERYLDDVSYNIEYTDSADLYQGDYKVTSKGEYGKADVMAKATYVNGEETERTILSSVTLKEPVTEYRLRGTKVRPTWMPTGSFRWPTSGRISSYFGGRKSPGGIGSTNHKGIDIAVPRGTPIYAADGGTVTYSGWMSGYGYLVQIDHGNGYVTRYGHNSSLTVSVGQHVYKGQQVARAGSTGNSTGNHCHFEVRYNGVAKNPLNYLP</sequence>
<keyword evidence="3" id="KW-0812">Transmembrane</keyword>
<proteinExistence type="predicted"/>
<feature type="domain" description="LysM" evidence="5">
    <location>
        <begin position="300"/>
        <end position="344"/>
    </location>
</feature>
<dbReference type="InterPro" id="IPR016047">
    <property type="entry name" value="M23ase_b-sheet_dom"/>
</dbReference>
<dbReference type="PROSITE" id="PS51782">
    <property type="entry name" value="LYSM"/>
    <property type="match status" value="1"/>
</dbReference>
<dbReference type="InterPro" id="IPR011055">
    <property type="entry name" value="Dup_hybrid_motif"/>
</dbReference>
<evidence type="ECO:0000259" key="5">
    <source>
        <dbReference type="PROSITE" id="PS51782"/>
    </source>
</evidence>
<feature type="region of interest" description="Disordered" evidence="2">
    <location>
        <begin position="1"/>
        <end position="36"/>
    </location>
</feature>
<reference evidence="6" key="1">
    <citation type="submission" date="2020-08" db="EMBL/GenBank/DDBJ databases">
        <title>Genome public.</title>
        <authorList>
            <person name="Liu C."/>
            <person name="Sun Q."/>
        </authorList>
    </citation>
    <scope>NUCLEOTIDE SEQUENCE</scope>
    <source>
        <strain evidence="6">BX15</strain>
    </source>
</reference>
<dbReference type="EMBL" id="JACOQI010000001">
    <property type="protein sequence ID" value="MBC5768947.1"/>
    <property type="molecule type" value="Genomic_DNA"/>
</dbReference>
<dbReference type="PROSITE" id="PS51109">
    <property type="entry name" value="G5"/>
    <property type="match status" value="1"/>
</dbReference>
<evidence type="ECO:0000313" key="7">
    <source>
        <dbReference type="Proteomes" id="UP000620327"/>
    </source>
</evidence>
<organism evidence="6 7">
    <name type="scientific">Dysosmobacter segnis</name>
    <dbReference type="NCBI Taxonomy" id="2763042"/>
    <lineage>
        <taxon>Bacteria</taxon>
        <taxon>Bacillati</taxon>
        <taxon>Bacillota</taxon>
        <taxon>Clostridia</taxon>
        <taxon>Eubacteriales</taxon>
        <taxon>Oscillospiraceae</taxon>
        <taxon>Dysosmobacter</taxon>
    </lineage>
</organism>
<dbReference type="Proteomes" id="UP000620327">
    <property type="component" value="Unassembled WGS sequence"/>
</dbReference>
<evidence type="ECO:0000259" key="4">
    <source>
        <dbReference type="PROSITE" id="PS51109"/>
    </source>
</evidence>
<dbReference type="Gene3D" id="3.10.350.10">
    <property type="entry name" value="LysM domain"/>
    <property type="match status" value="1"/>
</dbReference>
<dbReference type="AlphaFoldDB" id="A0A923MHB2"/>
<dbReference type="Gene3D" id="2.70.70.10">
    <property type="entry name" value="Glucose Permease (Domain IIA)"/>
    <property type="match status" value="1"/>
</dbReference>
<keyword evidence="3" id="KW-1133">Transmembrane helix</keyword>
<dbReference type="Pfam" id="PF01551">
    <property type="entry name" value="Peptidase_M23"/>
    <property type="match status" value="1"/>
</dbReference>
<dbReference type="CDD" id="cd12797">
    <property type="entry name" value="M23_peptidase"/>
    <property type="match status" value="1"/>
</dbReference>
<dbReference type="InterPro" id="IPR018392">
    <property type="entry name" value="LysM"/>
</dbReference>
<evidence type="ECO:0000313" key="6">
    <source>
        <dbReference type="EMBL" id="MBC5768947.1"/>
    </source>
</evidence>
<dbReference type="PANTHER" id="PTHR21666:SF270">
    <property type="entry name" value="MUREIN HYDROLASE ACTIVATOR ENVC"/>
    <property type="match status" value="1"/>
</dbReference>
<dbReference type="InterPro" id="IPR036779">
    <property type="entry name" value="LysM_dom_sf"/>
</dbReference>
<feature type="domain" description="G5" evidence="4">
    <location>
        <begin position="351"/>
        <end position="431"/>
    </location>
</feature>
<keyword evidence="1" id="KW-0732">Signal</keyword>
<protein>
    <submittedName>
        <fullName evidence="6">M23 family metallopeptidase</fullName>
    </submittedName>
</protein>
<accession>A0A923MHB2</accession>
<feature type="transmembrane region" description="Helical" evidence="3">
    <location>
        <begin position="127"/>
        <end position="148"/>
    </location>
</feature>
<gene>
    <name evidence="6" type="ORF">H8Z83_01095</name>
</gene>
<evidence type="ECO:0000256" key="3">
    <source>
        <dbReference type="SAM" id="Phobius"/>
    </source>
</evidence>
<keyword evidence="7" id="KW-1185">Reference proteome</keyword>
<dbReference type="SMART" id="SM00257">
    <property type="entry name" value="LysM"/>
    <property type="match status" value="1"/>
</dbReference>
<name>A0A923MHB2_9FIRM</name>
<dbReference type="SUPFAM" id="SSF51261">
    <property type="entry name" value="Duplicated hybrid motif"/>
    <property type="match status" value="1"/>
</dbReference>
<dbReference type="Gene3D" id="2.20.230.10">
    <property type="entry name" value="Resuscitation-promoting factor rpfb"/>
    <property type="match status" value="1"/>
</dbReference>
<dbReference type="GO" id="GO:0004222">
    <property type="term" value="F:metalloendopeptidase activity"/>
    <property type="evidence" value="ECO:0007669"/>
    <property type="project" value="TreeGrafter"/>
</dbReference>
<dbReference type="RefSeq" id="WP_187013346.1">
    <property type="nucleotide sequence ID" value="NZ_JACOQI010000001.1"/>
</dbReference>
<comment type="caution">
    <text evidence="6">The sequence shown here is derived from an EMBL/GenBank/DDBJ whole genome shotgun (WGS) entry which is preliminary data.</text>
</comment>
<dbReference type="SMART" id="SM01208">
    <property type="entry name" value="G5"/>
    <property type="match status" value="1"/>
</dbReference>
<keyword evidence="3" id="KW-0472">Membrane</keyword>
<dbReference type="InterPro" id="IPR011098">
    <property type="entry name" value="G5_dom"/>
</dbReference>